<protein>
    <submittedName>
        <fullName evidence="1">Uncharacterized protein</fullName>
    </submittedName>
</protein>
<proteinExistence type="predicted"/>
<comment type="caution">
    <text evidence="1">The sequence shown here is derived from an EMBL/GenBank/DDBJ whole genome shotgun (WGS) entry which is preliminary data.</text>
</comment>
<accession>A0A423X058</accession>
<name>A0A423X058_9PEZI</name>
<dbReference type="AlphaFoldDB" id="A0A423X058"/>
<dbReference type="Proteomes" id="UP000285146">
    <property type="component" value="Unassembled WGS sequence"/>
</dbReference>
<reference evidence="1 2" key="1">
    <citation type="submission" date="2015-09" db="EMBL/GenBank/DDBJ databases">
        <title>Host preference determinants of Valsa canker pathogens revealed by comparative genomics.</title>
        <authorList>
            <person name="Yin Z."/>
            <person name="Huang L."/>
        </authorList>
    </citation>
    <scope>NUCLEOTIDE SEQUENCE [LARGE SCALE GENOMIC DNA]</scope>
    <source>
        <strain evidence="1 2">SXYLt</strain>
    </source>
</reference>
<sequence>MSSGIIVLGSRTMPFHGIPGPISSLVPLSFLDEVGRILSIIRIRPRSGSGSSGGIGSRMV</sequence>
<organism evidence="1 2">
    <name type="scientific">Cytospora leucostoma</name>
    <dbReference type="NCBI Taxonomy" id="1230097"/>
    <lineage>
        <taxon>Eukaryota</taxon>
        <taxon>Fungi</taxon>
        <taxon>Dikarya</taxon>
        <taxon>Ascomycota</taxon>
        <taxon>Pezizomycotina</taxon>
        <taxon>Sordariomycetes</taxon>
        <taxon>Sordariomycetidae</taxon>
        <taxon>Diaporthales</taxon>
        <taxon>Cytosporaceae</taxon>
        <taxon>Cytospora</taxon>
    </lineage>
</organism>
<evidence type="ECO:0000313" key="1">
    <source>
        <dbReference type="EMBL" id="ROW09203.1"/>
    </source>
</evidence>
<dbReference type="InParanoid" id="A0A423X058"/>
<evidence type="ECO:0000313" key="2">
    <source>
        <dbReference type="Proteomes" id="UP000285146"/>
    </source>
</evidence>
<gene>
    <name evidence="1" type="ORF">VPNG_05760</name>
</gene>
<dbReference type="EMBL" id="LKEB01000032">
    <property type="protein sequence ID" value="ROW09203.1"/>
    <property type="molecule type" value="Genomic_DNA"/>
</dbReference>
<keyword evidence="2" id="KW-1185">Reference proteome</keyword>